<proteinExistence type="predicted"/>
<name>A0A4Y3KJG6_9CELL</name>
<keyword evidence="1" id="KW-1133">Transmembrane helix</keyword>
<protein>
    <recommendedName>
        <fullName evidence="4">Pilus assembly protein TadE</fullName>
    </recommendedName>
</protein>
<accession>A0A4Y3KJG6</accession>
<evidence type="ECO:0000256" key="1">
    <source>
        <dbReference type="SAM" id="Phobius"/>
    </source>
</evidence>
<reference evidence="2 3" key="1">
    <citation type="submission" date="2019-06" db="EMBL/GenBank/DDBJ databases">
        <title>Whole genome shotgun sequence of Cellulomonas gelida NBRC 3748.</title>
        <authorList>
            <person name="Hosoyama A."/>
            <person name="Uohara A."/>
            <person name="Ohji S."/>
            <person name="Ichikawa N."/>
        </authorList>
    </citation>
    <scope>NUCLEOTIDE SEQUENCE [LARGE SCALE GENOMIC DNA]</scope>
    <source>
        <strain evidence="2 3">NBRC 3748</strain>
    </source>
</reference>
<dbReference type="RefSeq" id="WP_141368620.1">
    <property type="nucleotide sequence ID" value="NZ_BJLQ01000003.1"/>
</dbReference>
<comment type="caution">
    <text evidence="2">The sequence shown here is derived from an EMBL/GenBank/DDBJ whole genome shotgun (WGS) entry which is preliminary data.</text>
</comment>
<dbReference type="OrthoDB" id="4833104at2"/>
<gene>
    <name evidence="2" type="ORF">CGE01nite_03590</name>
</gene>
<feature type="transmembrane region" description="Helical" evidence="1">
    <location>
        <begin position="27"/>
        <end position="46"/>
    </location>
</feature>
<sequence length="158" mass="16619">MCARLRARWTAGSAGRGEDAGNAVVEFLGLSLVLLVPLVYLVLVLARIEAASYAVEGAAREAARVYVAADDAESAAARAVAVTGVALADQGFDDDPSEALAIACEQDPCLRPDAHVEARVEVVVPLPFVPGFVRDVVPLEVPVSARHVAVVDEFRSVR</sequence>
<keyword evidence="3" id="KW-1185">Reference proteome</keyword>
<evidence type="ECO:0000313" key="3">
    <source>
        <dbReference type="Proteomes" id="UP000320461"/>
    </source>
</evidence>
<evidence type="ECO:0000313" key="2">
    <source>
        <dbReference type="EMBL" id="GEA83108.1"/>
    </source>
</evidence>
<keyword evidence="1" id="KW-0472">Membrane</keyword>
<dbReference type="EMBL" id="BJLQ01000003">
    <property type="protein sequence ID" value="GEA83108.1"/>
    <property type="molecule type" value="Genomic_DNA"/>
</dbReference>
<dbReference type="Proteomes" id="UP000320461">
    <property type="component" value="Unassembled WGS sequence"/>
</dbReference>
<dbReference type="AlphaFoldDB" id="A0A4Y3KJG6"/>
<evidence type="ECO:0008006" key="4">
    <source>
        <dbReference type="Google" id="ProtNLM"/>
    </source>
</evidence>
<organism evidence="2 3">
    <name type="scientific">Cellulomonas gelida</name>
    <dbReference type="NCBI Taxonomy" id="1712"/>
    <lineage>
        <taxon>Bacteria</taxon>
        <taxon>Bacillati</taxon>
        <taxon>Actinomycetota</taxon>
        <taxon>Actinomycetes</taxon>
        <taxon>Micrococcales</taxon>
        <taxon>Cellulomonadaceae</taxon>
        <taxon>Cellulomonas</taxon>
    </lineage>
</organism>
<keyword evidence="1" id="KW-0812">Transmembrane</keyword>